<dbReference type="AlphaFoldDB" id="R1GEG5"/>
<keyword evidence="3" id="KW-1185">Reference proteome</keyword>
<organism evidence="2 3">
    <name type="scientific">Amycolatopsis vancoresmycina DSM 44592</name>
    <dbReference type="NCBI Taxonomy" id="1292037"/>
    <lineage>
        <taxon>Bacteria</taxon>
        <taxon>Bacillati</taxon>
        <taxon>Actinomycetota</taxon>
        <taxon>Actinomycetes</taxon>
        <taxon>Pseudonocardiales</taxon>
        <taxon>Pseudonocardiaceae</taxon>
        <taxon>Amycolatopsis</taxon>
    </lineage>
</organism>
<dbReference type="GO" id="GO:0003677">
    <property type="term" value="F:DNA binding"/>
    <property type="evidence" value="ECO:0007669"/>
    <property type="project" value="InterPro"/>
</dbReference>
<dbReference type="PROSITE" id="PS50943">
    <property type="entry name" value="HTH_CROC1"/>
    <property type="match status" value="1"/>
</dbReference>
<dbReference type="SUPFAM" id="SSF47413">
    <property type="entry name" value="lambda repressor-like DNA-binding domains"/>
    <property type="match status" value="1"/>
</dbReference>
<dbReference type="Gene3D" id="1.10.260.40">
    <property type="entry name" value="lambda repressor-like DNA-binding domains"/>
    <property type="match status" value="1"/>
</dbReference>
<protein>
    <recommendedName>
        <fullName evidence="1">HTH cro/C1-type domain-containing protein</fullName>
    </recommendedName>
</protein>
<evidence type="ECO:0000313" key="2">
    <source>
        <dbReference type="EMBL" id="EOD69623.1"/>
    </source>
</evidence>
<name>R1GEG5_9PSEU</name>
<dbReference type="RefSeq" id="WP_003060991.1">
    <property type="nucleotide sequence ID" value="NZ_AOUO01000052.1"/>
</dbReference>
<feature type="domain" description="HTH cro/C1-type" evidence="1">
    <location>
        <begin position="41"/>
        <end position="77"/>
    </location>
</feature>
<dbReference type="CDD" id="cd00093">
    <property type="entry name" value="HTH_XRE"/>
    <property type="match status" value="1"/>
</dbReference>
<dbReference type="InterPro" id="IPR010982">
    <property type="entry name" value="Lambda_DNA-bd_dom_sf"/>
</dbReference>
<dbReference type="EMBL" id="AOUO01000052">
    <property type="protein sequence ID" value="EOD69623.1"/>
    <property type="molecule type" value="Genomic_DNA"/>
</dbReference>
<dbReference type="PATRIC" id="fig|1292037.4.peg.1007"/>
<dbReference type="Proteomes" id="UP000014139">
    <property type="component" value="Unassembled WGS sequence"/>
</dbReference>
<reference evidence="2 3" key="1">
    <citation type="submission" date="2013-02" db="EMBL/GenBank/DDBJ databases">
        <title>Draft genome sequence of Amycolatopsis vancoresmycina strain DSM 44592T.</title>
        <authorList>
            <person name="Kumar S."/>
            <person name="Kaur N."/>
            <person name="Kaur C."/>
            <person name="Raghava G.P.S."/>
            <person name="Mayilraj S."/>
        </authorList>
    </citation>
    <scope>NUCLEOTIDE SEQUENCE [LARGE SCALE GENOMIC DNA]</scope>
    <source>
        <strain evidence="2 3">DSM 44592</strain>
    </source>
</reference>
<proteinExistence type="predicted"/>
<sequence>MTTPPGHDPGSTLAERLNYAIRASGLTDQQILDRIEAGGGHLSRNALYQLKTGKSQNPTLETIGSLAKVLNVAVAFLTDFGGRSEAAAAVEDAETRAALKLLREDAGVKEVLFRMGQMDPGARSVLASMSEQLVALNRKHKPREKPGQE</sequence>
<accession>R1GEG5</accession>
<evidence type="ECO:0000259" key="1">
    <source>
        <dbReference type="PROSITE" id="PS50943"/>
    </source>
</evidence>
<gene>
    <name evidence="2" type="ORF">H480_05150</name>
</gene>
<dbReference type="InterPro" id="IPR001387">
    <property type="entry name" value="Cro/C1-type_HTH"/>
</dbReference>
<comment type="caution">
    <text evidence="2">The sequence shown here is derived from an EMBL/GenBank/DDBJ whole genome shotgun (WGS) entry which is preliminary data.</text>
</comment>
<evidence type="ECO:0000313" key="3">
    <source>
        <dbReference type="Proteomes" id="UP000014139"/>
    </source>
</evidence>